<proteinExistence type="predicted"/>
<comment type="caution">
    <text evidence="1">The sequence shown here is derived from an EMBL/GenBank/DDBJ whole genome shotgun (WGS) entry which is preliminary data.</text>
</comment>
<dbReference type="HOGENOM" id="CLU_083079_0_0_1"/>
<dbReference type="AlphaFoldDB" id="A0A0B4GBR2"/>
<protein>
    <submittedName>
        <fullName evidence="1">Uncharacterized protein</fullName>
    </submittedName>
</protein>
<dbReference type="EMBL" id="AZNF01000006">
    <property type="protein sequence ID" value="KID65734.1"/>
    <property type="molecule type" value="Genomic_DNA"/>
</dbReference>
<sequence>MLEANYPRPLSKSTTYAIDNLWAYPAIRDYWDNLDAKLVMPALHICQNEDTYAFYLIVDLLKFNSGIPNTQAGRYSRPPPFSERRHVRNAVSIFENINELISADEDETYIYWVPLVLIKLRLYFELQFLLYDQNKLAELRAKPDRRYLVAGRSRRSHRDMKTIIHDDNLEQRVTSLKDEICDLAQFGNSMGDDWKNFWKYMCFPSTCSWSQEHPLDAAPEQTRMLIYANHHAWVGTTGASVEMGSWGFLGDDWARHLLT</sequence>
<gene>
    <name evidence="1" type="ORF">MAN_05393</name>
</gene>
<dbReference type="VEuPathDB" id="FungiDB:MAN_05393"/>
<reference evidence="1 2" key="1">
    <citation type="journal article" date="2014" name="Proc. Natl. Acad. Sci. U.S.A.">
        <title>Trajectory and genomic determinants of fungal-pathogen speciation and host adaptation.</title>
        <authorList>
            <person name="Hu X."/>
            <person name="Xiao G."/>
            <person name="Zheng P."/>
            <person name="Shang Y."/>
            <person name="Su Y."/>
            <person name="Zhang X."/>
            <person name="Liu X."/>
            <person name="Zhan S."/>
            <person name="St Leger R.J."/>
            <person name="Wang C."/>
        </authorList>
    </citation>
    <scope>NUCLEOTIDE SEQUENCE [LARGE SCALE GENOMIC DNA]</scope>
    <source>
        <strain evidence="1 2">ARSEF 549</strain>
    </source>
</reference>
<name>A0A0B4GBR2_METAF</name>
<organism evidence="1 2">
    <name type="scientific">Metarhizium anisopliae (strain ARSEF 549)</name>
    <dbReference type="NCBI Taxonomy" id="3151832"/>
    <lineage>
        <taxon>Eukaryota</taxon>
        <taxon>Fungi</taxon>
        <taxon>Dikarya</taxon>
        <taxon>Ascomycota</taxon>
        <taxon>Pezizomycotina</taxon>
        <taxon>Sordariomycetes</taxon>
        <taxon>Hypocreomycetidae</taxon>
        <taxon>Hypocreales</taxon>
        <taxon>Clavicipitaceae</taxon>
        <taxon>Metarhizium</taxon>
    </lineage>
</organism>
<feature type="non-terminal residue" evidence="1">
    <location>
        <position position="1"/>
    </location>
</feature>
<evidence type="ECO:0000313" key="2">
    <source>
        <dbReference type="Proteomes" id="UP000031186"/>
    </source>
</evidence>
<dbReference type="Proteomes" id="UP000031186">
    <property type="component" value="Unassembled WGS sequence"/>
</dbReference>
<keyword evidence="2" id="KW-1185">Reference proteome</keyword>
<accession>A0A0B4GBR2</accession>
<evidence type="ECO:0000313" key="1">
    <source>
        <dbReference type="EMBL" id="KID65734.1"/>
    </source>
</evidence>